<proteinExistence type="predicted"/>
<gene>
    <name evidence="5" type="ORF">FD755_018179</name>
</gene>
<dbReference type="PANTHER" id="PTHR46630">
    <property type="entry name" value="TETRATRICOPEPTIDE REPEAT PROTEIN 29"/>
    <property type="match status" value="1"/>
</dbReference>
<dbReference type="PANTHER" id="PTHR46630:SF1">
    <property type="entry name" value="TETRATRICOPEPTIDE REPEAT PROTEIN 29"/>
    <property type="match status" value="1"/>
</dbReference>
<evidence type="ECO:0000313" key="6">
    <source>
        <dbReference type="Proteomes" id="UP000326062"/>
    </source>
</evidence>
<comment type="caution">
    <text evidence="5">The sequence shown here is derived from an EMBL/GenBank/DDBJ whole genome shotgun (WGS) entry which is preliminary data.</text>
</comment>
<dbReference type="GO" id="GO:0005737">
    <property type="term" value="C:cytoplasm"/>
    <property type="evidence" value="ECO:0007669"/>
    <property type="project" value="UniProtKB-SubCell"/>
</dbReference>
<keyword evidence="2" id="KW-0963">Cytoplasm</keyword>
<dbReference type="GO" id="GO:0036126">
    <property type="term" value="C:sperm flagellum"/>
    <property type="evidence" value="ECO:0007669"/>
    <property type="project" value="TreeGrafter"/>
</dbReference>
<dbReference type="Proteomes" id="UP000326062">
    <property type="component" value="Chromosome 20"/>
</dbReference>
<feature type="non-terminal residue" evidence="5">
    <location>
        <position position="1"/>
    </location>
</feature>
<evidence type="ECO:0000256" key="1">
    <source>
        <dbReference type="ARBA" id="ARBA00004496"/>
    </source>
</evidence>
<dbReference type="EMBL" id="VCEB01000014">
    <property type="protein sequence ID" value="KAB0370217.1"/>
    <property type="molecule type" value="Genomic_DNA"/>
</dbReference>
<evidence type="ECO:0000256" key="4">
    <source>
        <dbReference type="ARBA" id="ARBA00022803"/>
    </source>
</evidence>
<reference evidence="5 6" key="1">
    <citation type="submission" date="2019-06" db="EMBL/GenBank/DDBJ databases">
        <title>Discovery of a novel chromosome fission-fusion reversal in muntjac.</title>
        <authorList>
            <person name="Mudd A.B."/>
            <person name="Bredeson J.V."/>
            <person name="Baum R."/>
            <person name="Hockemeyer D."/>
            <person name="Rokhsar D.S."/>
        </authorList>
    </citation>
    <scope>NUCLEOTIDE SEQUENCE [LARGE SCALE GENOMIC DNA]</scope>
    <source>
        <strain evidence="5">UCam_UCB_Mr</strain>
        <tissue evidence="5">Fibroblast cell line</tissue>
    </source>
</reference>
<comment type="subcellular location">
    <subcellularLocation>
        <location evidence="1">Cytoplasm</location>
    </subcellularLocation>
</comment>
<evidence type="ECO:0000313" key="5">
    <source>
        <dbReference type="EMBL" id="KAB0370217.1"/>
    </source>
</evidence>
<accession>A0A5N3XCU9</accession>
<keyword evidence="3" id="KW-0677">Repeat</keyword>
<dbReference type="AlphaFoldDB" id="A0A5N3XCU9"/>
<dbReference type="GO" id="GO:0003341">
    <property type="term" value="P:cilium movement"/>
    <property type="evidence" value="ECO:0007669"/>
    <property type="project" value="TreeGrafter"/>
</dbReference>
<organism evidence="5 6">
    <name type="scientific">Muntiacus reevesi</name>
    <name type="common">Reeves' muntjac</name>
    <name type="synonym">Cervus reevesi</name>
    <dbReference type="NCBI Taxonomy" id="9886"/>
    <lineage>
        <taxon>Eukaryota</taxon>
        <taxon>Metazoa</taxon>
        <taxon>Chordata</taxon>
        <taxon>Craniata</taxon>
        <taxon>Vertebrata</taxon>
        <taxon>Euteleostomi</taxon>
        <taxon>Mammalia</taxon>
        <taxon>Eutheria</taxon>
        <taxon>Laurasiatheria</taxon>
        <taxon>Artiodactyla</taxon>
        <taxon>Ruminantia</taxon>
        <taxon>Pecora</taxon>
        <taxon>Cervidae</taxon>
        <taxon>Muntiacinae</taxon>
        <taxon>Muntiacus</taxon>
    </lineage>
</organism>
<keyword evidence="6" id="KW-1185">Reference proteome</keyword>
<name>A0A5N3XCU9_MUNRE</name>
<evidence type="ECO:0000256" key="2">
    <source>
        <dbReference type="ARBA" id="ARBA00022490"/>
    </source>
</evidence>
<keyword evidence="4" id="KW-0802">TPR repeat</keyword>
<protein>
    <submittedName>
        <fullName evidence="5">Uncharacterized protein</fullName>
    </submittedName>
</protein>
<sequence length="208" mass="24479">PKIHILKSQSLEVISALIKETPESALASYIIYRNSYKKNVCVDMLRDGYHKSFTELFALAEKWDALREAARVRSLSWAQRPLEEQPDKLDHFYYYLTRAETAERKEYFEEVYNNLYALACYFNNSEDKWVRNHFYERCFKIAQVIKIDGGKKEAEAHGHMGLLFEEDEKTSSQSSKYIFHPHCTISNYLSFHTTCCTRTWLMVKVCLG</sequence>
<evidence type="ECO:0000256" key="3">
    <source>
        <dbReference type="ARBA" id="ARBA00022737"/>
    </source>
</evidence>
<dbReference type="InterPro" id="IPR051476">
    <property type="entry name" value="Bac_ResReg_Asp_Phosphatase"/>
</dbReference>